<dbReference type="Proteomes" id="UP001066276">
    <property type="component" value="Chromosome 5"/>
</dbReference>
<evidence type="ECO:0000256" key="1">
    <source>
        <dbReference type="SAM" id="MobiDB-lite"/>
    </source>
</evidence>
<organism evidence="2 3">
    <name type="scientific">Pleurodeles waltl</name>
    <name type="common">Iberian ribbed newt</name>
    <dbReference type="NCBI Taxonomy" id="8319"/>
    <lineage>
        <taxon>Eukaryota</taxon>
        <taxon>Metazoa</taxon>
        <taxon>Chordata</taxon>
        <taxon>Craniata</taxon>
        <taxon>Vertebrata</taxon>
        <taxon>Euteleostomi</taxon>
        <taxon>Amphibia</taxon>
        <taxon>Batrachia</taxon>
        <taxon>Caudata</taxon>
        <taxon>Salamandroidea</taxon>
        <taxon>Salamandridae</taxon>
        <taxon>Pleurodelinae</taxon>
        <taxon>Pleurodeles</taxon>
    </lineage>
</organism>
<comment type="caution">
    <text evidence="2">The sequence shown here is derived from an EMBL/GenBank/DDBJ whole genome shotgun (WGS) entry which is preliminary data.</text>
</comment>
<reference evidence="2" key="1">
    <citation type="journal article" date="2022" name="bioRxiv">
        <title>Sequencing and chromosome-scale assembly of the giantPleurodeles waltlgenome.</title>
        <authorList>
            <person name="Brown T."/>
            <person name="Elewa A."/>
            <person name="Iarovenko S."/>
            <person name="Subramanian E."/>
            <person name="Araus A.J."/>
            <person name="Petzold A."/>
            <person name="Susuki M."/>
            <person name="Suzuki K.-i.T."/>
            <person name="Hayashi T."/>
            <person name="Toyoda A."/>
            <person name="Oliveira C."/>
            <person name="Osipova E."/>
            <person name="Leigh N.D."/>
            <person name="Simon A."/>
            <person name="Yun M.H."/>
        </authorList>
    </citation>
    <scope>NUCLEOTIDE SEQUENCE</scope>
    <source>
        <strain evidence="2">20211129_DDA</strain>
        <tissue evidence="2">Liver</tissue>
    </source>
</reference>
<evidence type="ECO:0000313" key="3">
    <source>
        <dbReference type="Proteomes" id="UP001066276"/>
    </source>
</evidence>
<gene>
    <name evidence="2" type="ORF">NDU88_002610</name>
</gene>
<protein>
    <submittedName>
        <fullName evidence="2">Uncharacterized protein</fullName>
    </submittedName>
</protein>
<proteinExistence type="predicted"/>
<name>A0AAV7RCD6_PLEWA</name>
<feature type="compositionally biased region" description="Basic residues" evidence="1">
    <location>
        <begin position="32"/>
        <end position="43"/>
    </location>
</feature>
<evidence type="ECO:0000313" key="2">
    <source>
        <dbReference type="EMBL" id="KAJ1149805.1"/>
    </source>
</evidence>
<feature type="compositionally biased region" description="Low complexity" evidence="1">
    <location>
        <begin position="75"/>
        <end position="86"/>
    </location>
</feature>
<feature type="region of interest" description="Disordered" evidence="1">
    <location>
        <begin position="1"/>
        <end position="104"/>
    </location>
</feature>
<dbReference type="AlphaFoldDB" id="A0AAV7RCD6"/>
<sequence>MTKPEGARPGGSTNLLARFSLQDPKGEQRGLRREKRRKARERSRKKDYPKLSQPGRQAGENSVSAGPAFPWLDRGQAAWEEAAGGETQEDALGRTSGDTGPSLHGLSVARLRGTRGGKSCNTRIFPIPPVEGRTADSWLDRDPADARTPGELGRSHLGGILLTHSCVEQEAGLRVLRLA</sequence>
<keyword evidence="3" id="KW-1185">Reference proteome</keyword>
<dbReference type="EMBL" id="JANPWB010000009">
    <property type="protein sequence ID" value="KAJ1149805.1"/>
    <property type="molecule type" value="Genomic_DNA"/>
</dbReference>
<accession>A0AAV7RCD6</accession>